<comment type="caution">
    <text evidence="1">The sequence shown here is derived from an EMBL/GenBank/DDBJ whole genome shotgun (WGS) entry which is preliminary data.</text>
</comment>
<evidence type="ECO:0000313" key="1">
    <source>
        <dbReference type="EMBL" id="GFE54059.1"/>
    </source>
</evidence>
<sequence length="112" mass="12509">MVFATTSLPKLLLIVMKIERQSEINLARKWDCVQDERSSRALVVGSMESMSIKNDTRLHRCGNKLEMCLAEFLLDNTVLMINKAQLAIGIDDLNINAKYSGSSAMITRCGNT</sequence>
<evidence type="ECO:0000313" key="2">
    <source>
        <dbReference type="Proteomes" id="UP001057455"/>
    </source>
</evidence>
<dbReference type="AlphaFoldDB" id="A0A9W5WUN7"/>
<keyword evidence="2" id="KW-1185">Reference proteome</keyword>
<name>A0A9W5WUN7_BABOV</name>
<dbReference type="Proteomes" id="UP001057455">
    <property type="component" value="Unassembled WGS sequence"/>
</dbReference>
<reference evidence="1" key="1">
    <citation type="submission" date="2019-12" db="EMBL/GenBank/DDBJ databases">
        <title>Genome sequence of Babesia ovis.</title>
        <authorList>
            <person name="Yamagishi J."/>
            <person name="Sevinc F."/>
            <person name="Xuan X."/>
        </authorList>
    </citation>
    <scope>NUCLEOTIDE SEQUENCE</scope>
    <source>
        <strain evidence="1">Selcuk</strain>
    </source>
</reference>
<organism evidence="1 2">
    <name type="scientific">Babesia ovis</name>
    <dbReference type="NCBI Taxonomy" id="5869"/>
    <lineage>
        <taxon>Eukaryota</taxon>
        <taxon>Sar</taxon>
        <taxon>Alveolata</taxon>
        <taxon>Apicomplexa</taxon>
        <taxon>Aconoidasida</taxon>
        <taxon>Piroplasmida</taxon>
        <taxon>Babesiidae</taxon>
        <taxon>Babesia</taxon>
    </lineage>
</organism>
<gene>
    <name evidence="1" type="ORF">BaOVIS_014630</name>
</gene>
<protein>
    <submittedName>
        <fullName evidence="1">Cytochrome Cbb3 oxidase maturation factor, putative</fullName>
    </submittedName>
</protein>
<proteinExistence type="predicted"/>
<accession>A0A9W5WUN7</accession>
<dbReference type="EMBL" id="BLIY01000008">
    <property type="protein sequence ID" value="GFE54059.1"/>
    <property type="molecule type" value="Genomic_DNA"/>
</dbReference>